<name>A0A7V8V3Z0_9BACT</name>
<dbReference type="EMBL" id="JABRWO010000004">
    <property type="protein sequence ID" value="MBA2114499.1"/>
    <property type="molecule type" value="Genomic_DNA"/>
</dbReference>
<protein>
    <recommendedName>
        <fullName evidence="3">AbrB family transcriptional regulator</fullName>
    </recommendedName>
</protein>
<sequence length="74" mass="8313">MIVHIKKLGDQYILELDPSIIETMQIDETTPLIIKADTEGFFCAPVDDISEEEFQASLEKVNGNYAKALQKLAE</sequence>
<organism evidence="1 2">
    <name type="scientific">Bremerella alba</name>
    <dbReference type="NCBI Taxonomy" id="980252"/>
    <lineage>
        <taxon>Bacteria</taxon>
        <taxon>Pseudomonadati</taxon>
        <taxon>Planctomycetota</taxon>
        <taxon>Planctomycetia</taxon>
        <taxon>Pirellulales</taxon>
        <taxon>Pirellulaceae</taxon>
        <taxon>Bremerella</taxon>
    </lineage>
</organism>
<comment type="caution">
    <text evidence="1">The sequence shown here is derived from an EMBL/GenBank/DDBJ whole genome shotgun (WGS) entry which is preliminary data.</text>
</comment>
<evidence type="ECO:0008006" key="3">
    <source>
        <dbReference type="Google" id="ProtNLM"/>
    </source>
</evidence>
<gene>
    <name evidence="1" type="ORF">HOV93_16650</name>
</gene>
<evidence type="ECO:0000313" key="1">
    <source>
        <dbReference type="EMBL" id="MBA2114499.1"/>
    </source>
</evidence>
<reference evidence="1 2" key="1">
    <citation type="submission" date="2020-05" db="EMBL/GenBank/DDBJ databases">
        <title>Bremerella alba sp. nov., a novel planctomycete isolated from the surface of the macroalga Fucus spiralis.</title>
        <authorList>
            <person name="Godinho O."/>
            <person name="Botelho R."/>
            <person name="Albuquerque L."/>
            <person name="Wiegand S."/>
            <person name="Da Costa M.S."/>
            <person name="Lobo-Da-Cunha A."/>
            <person name="Jogler C."/>
            <person name="Lage O.M."/>
        </authorList>
    </citation>
    <scope>NUCLEOTIDE SEQUENCE [LARGE SCALE GENOMIC DNA]</scope>
    <source>
        <strain evidence="1 2">FF15</strain>
    </source>
</reference>
<dbReference type="Proteomes" id="UP000551616">
    <property type="component" value="Unassembled WGS sequence"/>
</dbReference>
<keyword evidence="2" id="KW-1185">Reference proteome</keyword>
<proteinExistence type="predicted"/>
<dbReference type="RefSeq" id="WP_207395964.1">
    <property type="nucleotide sequence ID" value="NZ_JABRWO010000004.1"/>
</dbReference>
<dbReference type="AlphaFoldDB" id="A0A7V8V3Z0"/>
<evidence type="ECO:0000313" key="2">
    <source>
        <dbReference type="Proteomes" id="UP000551616"/>
    </source>
</evidence>
<accession>A0A7V8V3Z0</accession>